<evidence type="ECO:0000256" key="4">
    <source>
        <dbReference type="SAM" id="MobiDB-lite"/>
    </source>
</evidence>
<dbReference type="EMBL" id="CAMXCT030006708">
    <property type="protein sequence ID" value="CAL4805999.1"/>
    <property type="molecule type" value="Genomic_DNA"/>
</dbReference>
<accession>A0A9P1GPJ7</accession>
<feature type="region of interest" description="Disordered" evidence="4">
    <location>
        <begin position="1132"/>
        <end position="1178"/>
    </location>
</feature>
<evidence type="ECO:0000313" key="8">
    <source>
        <dbReference type="Proteomes" id="UP001152797"/>
    </source>
</evidence>
<feature type="compositionally biased region" description="Basic and acidic residues" evidence="4">
    <location>
        <begin position="545"/>
        <end position="557"/>
    </location>
</feature>
<evidence type="ECO:0000313" key="7">
    <source>
        <dbReference type="EMBL" id="CAL4805999.1"/>
    </source>
</evidence>
<protein>
    <submittedName>
        <fullName evidence="7">Ankyrin-3 (ANK-3) (Ankyrin-G)</fullName>
    </submittedName>
</protein>
<feature type="repeat" description="ANK" evidence="3">
    <location>
        <begin position="326"/>
        <end position="348"/>
    </location>
</feature>
<evidence type="ECO:0000313" key="5">
    <source>
        <dbReference type="EMBL" id="CAI4018687.1"/>
    </source>
</evidence>
<feature type="region of interest" description="Disordered" evidence="4">
    <location>
        <begin position="535"/>
        <end position="557"/>
    </location>
</feature>
<feature type="repeat" description="ANK" evidence="3">
    <location>
        <begin position="290"/>
        <end position="313"/>
    </location>
</feature>
<evidence type="ECO:0000313" key="6">
    <source>
        <dbReference type="EMBL" id="CAL1172062.1"/>
    </source>
</evidence>
<comment type="caution">
    <text evidence="5">The sequence shown here is derived from an EMBL/GenBank/DDBJ whole genome shotgun (WGS) entry which is preliminary data.</text>
</comment>
<dbReference type="EMBL" id="CAMXCT010006708">
    <property type="protein sequence ID" value="CAI4018687.1"/>
    <property type="molecule type" value="Genomic_DNA"/>
</dbReference>
<dbReference type="Proteomes" id="UP001152797">
    <property type="component" value="Unassembled WGS sequence"/>
</dbReference>
<organism evidence="5">
    <name type="scientific">Cladocopium goreaui</name>
    <dbReference type="NCBI Taxonomy" id="2562237"/>
    <lineage>
        <taxon>Eukaryota</taxon>
        <taxon>Sar</taxon>
        <taxon>Alveolata</taxon>
        <taxon>Dinophyceae</taxon>
        <taxon>Suessiales</taxon>
        <taxon>Symbiodiniaceae</taxon>
        <taxon>Cladocopium</taxon>
    </lineage>
</organism>
<sequence>MICSIKIELDSCTITKISRSSWDLGYRWVLVVSGPPWLFEETTSTARNSRPQQLCEQGASSMREGPLGLLASCPNAPKWSIPSSNRGALVSGSDAPGPEQYDVSLALEALRPRRFQENSFPKADDLAASALLAHAADGWEEPPEETFDGEDDALKDTVEATATPAAPAAPAAADGTDEERVAQLAARRPEGAQLLSEVCRRIREAAEKQFADELAEMGPEGNVAWFLSKALSRGLNCVVSPVPRWELNAFDSVEGTCLHFAITRELPNAALALLACGDFDLSVPKKRERDQSTALHLAAANGQEAVVKALLNRADFGEVVAAVDKDGFTALHGAAFRGHLDVVCALVRCPTTTEDFICACGVFDVARPVGHWAREAAEIYDMNTALHMAAAMGHTEICALLLIHGPRAANKTNRMGATALHMAAKGGYTKTVAAILASPSFNAINARDTRGFTALHWAAHQVYGDIAAFILKDQDFFMVDSKDLRGRTAANIAEAAGLSLVVERAMVIFMAVQRMDSDLIESLAIRNDDRFVVEAKEEDEEEEEKKEKKEKEKEKVHGRGWYAGSEAAAVGSEGRKAQISRAKPTDHAADVIVRPSKTFDLEKTIFRSLDSAIARLATKNRMGIEVFWSDEVARKIEADFKALPIAPAHDQALLDFMKNDCNFAMEHCDGSFMDHLQFCYEYSVAHFKDHSPKVLFLHSIMGVGTNYFPMKVDKLPQLQKLLSDEEFKHIEAFPSILRLMLQFDLLQQFQDMGAAKVGETLDGIKFHRVIDNKKISLDAESFWVQMNYQLIHLMDFLPIADWSDRMDDTYMDVFLVVYQLLKDAGKLKAHVDLDLGKVENPTGNSTPLTLVGFLMNRVVPSGLKRRIRQKEITKWSTEIGHTGSGKPVFLFGSYAQKDTVWSLKSFGRGTPTCEWTGLPALKESKELPKSSIELGSNCTKMPSRVKGGVLREAVTGPSDLKTTTPGPEYCPPSSLKRQGAVYMGDFPVRRRDRPSSAPPGRCDTSETGSKGDPSKAAGSQRPGFSFGRSQRETPERTSPDTMYMPPSTLRTRAASCLNGHRPVFESEEVRPDPQTYAKEQLGSTERAGAFGAARRWRSEAALDRLGPGTYQTDTPAVVKGVVRMSSAKRFVGTEADGQPGPGAYHPAAPSTRGGGNRTTFSRAPRHDPPKEFSHLGGERRAKVMRSFFRAGTLPAGTLRSRGPRLPPRCGPRKAKGAAKPLVNNYILDPPLTRFF</sequence>
<keyword evidence="2 3" id="KW-0040">ANK repeat</keyword>
<evidence type="ECO:0000256" key="1">
    <source>
        <dbReference type="ARBA" id="ARBA00022737"/>
    </source>
</evidence>
<dbReference type="InterPro" id="IPR002110">
    <property type="entry name" value="Ankyrin_rpt"/>
</dbReference>
<feature type="region of interest" description="Disordered" evidence="4">
    <location>
        <begin position="955"/>
        <end position="976"/>
    </location>
</feature>
<dbReference type="PROSITE" id="PS50088">
    <property type="entry name" value="ANK_REPEAT"/>
    <property type="match status" value="3"/>
</dbReference>
<dbReference type="SMART" id="SM00248">
    <property type="entry name" value="ANK"/>
    <property type="match status" value="6"/>
</dbReference>
<dbReference type="PANTHER" id="PTHR24198:SF165">
    <property type="entry name" value="ANKYRIN REPEAT-CONTAINING PROTEIN-RELATED"/>
    <property type="match status" value="1"/>
</dbReference>
<name>A0A9P1GPJ7_9DINO</name>
<dbReference type="Pfam" id="PF12796">
    <property type="entry name" value="Ank_2"/>
    <property type="match status" value="2"/>
</dbReference>
<keyword evidence="1" id="KW-0677">Repeat</keyword>
<feature type="region of interest" description="Disordered" evidence="4">
    <location>
        <begin position="1194"/>
        <end position="1215"/>
    </location>
</feature>
<feature type="compositionally biased region" description="Basic and acidic residues" evidence="4">
    <location>
        <begin position="1164"/>
        <end position="1178"/>
    </location>
</feature>
<feature type="repeat" description="ANK" evidence="3">
    <location>
        <begin position="381"/>
        <end position="413"/>
    </location>
</feature>
<dbReference type="AlphaFoldDB" id="A0A9P1GPJ7"/>
<evidence type="ECO:0000256" key="2">
    <source>
        <dbReference type="ARBA" id="ARBA00023043"/>
    </source>
</evidence>
<reference evidence="5" key="1">
    <citation type="submission" date="2022-10" db="EMBL/GenBank/DDBJ databases">
        <authorList>
            <person name="Chen Y."/>
            <person name="Dougan E. K."/>
            <person name="Chan C."/>
            <person name="Rhodes N."/>
            <person name="Thang M."/>
        </authorList>
    </citation>
    <scope>NUCLEOTIDE SEQUENCE</scope>
</reference>
<dbReference type="InterPro" id="IPR036770">
    <property type="entry name" value="Ankyrin_rpt-contain_sf"/>
</dbReference>
<keyword evidence="8" id="KW-1185">Reference proteome</keyword>
<dbReference type="PANTHER" id="PTHR24198">
    <property type="entry name" value="ANKYRIN REPEAT AND PROTEIN KINASE DOMAIN-CONTAINING PROTEIN"/>
    <property type="match status" value="1"/>
</dbReference>
<reference evidence="6" key="2">
    <citation type="submission" date="2024-04" db="EMBL/GenBank/DDBJ databases">
        <authorList>
            <person name="Chen Y."/>
            <person name="Shah S."/>
            <person name="Dougan E. K."/>
            <person name="Thang M."/>
            <person name="Chan C."/>
        </authorList>
    </citation>
    <scope>NUCLEOTIDE SEQUENCE [LARGE SCALE GENOMIC DNA]</scope>
</reference>
<dbReference type="SUPFAM" id="SSF48403">
    <property type="entry name" value="Ankyrin repeat"/>
    <property type="match status" value="1"/>
</dbReference>
<dbReference type="EMBL" id="CAMXCT020006708">
    <property type="protein sequence ID" value="CAL1172062.1"/>
    <property type="molecule type" value="Genomic_DNA"/>
</dbReference>
<dbReference type="Gene3D" id="1.25.40.20">
    <property type="entry name" value="Ankyrin repeat-containing domain"/>
    <property type="match status" value="2"/>
</dbReference>
<gene>
    <name evidence="5" type="ORF">C1SCF055_LOCUS43235</name>
</gene>
<proteinExistence type="predicted"/>
<dbReference type="OrthoDB" id="539213at2759"/>
<feature type="region of interest" description="Disordered" evidence="4">
    <location>
        <begin position="988"/>
        <end position="1046"/>
    </location>
</feature>
<evidence type="ECO:0000256" key="3">
    <source>
        <dbReference type="PROSITE-ProRule" id="PRU00023"/>
    </source>
</evidence>
<dbReference type="PROSITE" id="PS50297">
    <property type="entry name" value="ANK_REP_REGION"/>
    <property type="match status" value="3"/>
</dbReference>
<feature type="compositionally biased region" description="Basic and acidic residues" evidence="4">
    <location>
        <begin position="1029"/>
        <end position="1038"/>
    </location>
</feature>